<dbReference type="Proteomes" id="UP000499080">
    <property type="component" value="Unassembled WGS sequence"/>
</dbReference>
<sequence length="117" mass="12928">MLYFTTQINALQPPLNHSCYLDHFVGNIYIRVEESTGELVIQIFRMTMHVTASPVVNLLTRTSNHNSCSVVSDRLLERVGSTVLSAKDFGVLPRKASWKAGDQSAIESAVTVITSEC</sequence>
<reference evidence="1 2" key="1">
    <citation type="journal article" date="2019" name="Sci. Rep.">
        <title>Orb-weaving spider Araneus ventricosus genome elucidates the spidroin gene catalogue.</title>
        <authorList>
            <person name="Kono N."/>
            <person name="Nakamura H."/>
            <person name="Ohtoshi R."/>
            <person name="Moran D.A.P."/>
            <person name="Shinohara A."/>
            <person name="Yoshida Y."/>
            <person name="Fujiwara M."/>
            <person name="Mori M."/>
            <person name="Tomita M."/>
            <person name="Arakawa K."/>
        </authorList>
    </citation>
    <scope>NUCLEOTIDE SEQUENCE [LARGE SCALE GENOMIC DNA]</scope>
</reference>
<evidence type="ECO:0000313" key="2">
    <source>
        <dbReference type="Proteomes" id="UP000499080"/>
    </source>
</evidence>
<dbReference type="AlphaFoldDB" id="A0A4Y2NN12"/>
<accession>A0A4Y2NN12</accession>
<proteinExistence type="predicted"/>
<gene>
    <name evidence="1" type="ORF">AVEN_10829_1</name>
</gene>
<comment type="caution">
    <text evidence="1">The sequence shown here is derived from an EMBL/GenBank/DDBJ whole genome shotgun (WGS) entry which is preliminary data.</text>
</comment>
<dbReference type="EMBL" id="BGPR01128582">
    <property type="protein sequence ID" value="GBN39970.1"/>
    <property type="molecule type" value="Genomic_DNA"/>
</dbReference>
<name>A0A4Y2NN12_ARAVE</name>
<organism evidence="1 2">
    <name type="scientific">Araneus ventricosus</name>
    <name type="common">Orbweaver spider</name>
    <name type="synonym">Epeira ventricosa</name>
    <dbReference type="NCBI Taxonomy" id="182803"/>
    <lineage>
        <taxon>Eukaryota</taxon>
        <taxon>Metazoa</taxon>
        <taxon>Ecdysozoa</taxon>
        <taxon>Arthropoda</taxon>
        <taxon>Chelicerata</taxon>
        <taxon>Arachnida</taxon>
        <taxon>Araneae</taxon>
        <taxon>Araneomorphae</taxon>
        <taxon>Entelegynae</taxon>
        <taxon>Araneoidea</taxon>
        <taxon>Araneidae</taxon>
        <taxon>Araneus</taxon>
    </lineage>
</organism>
<evidence type="ECO:0000313" key="1">
    <source>
        <dbReference type="EMBL" id="GBN39970.1"/>
    </source>
</evidence>
<keyword evidence="2" id="KW-1185">Reference proteome</keyword>
<protein>
    <submittedName>
        <fullName evidence="1">Uncharacterized protein</fullName>
    </submittedName>
</protein>